<dbReference type="GO" id="GO:0031424">
    <property type="term" value="P:keratinization"/>
    <property type="evidence" value="ECO:0007669"/>
    <property type="project" value="TreeGrafter"/>
</dbReference>
<evidence type="ECO:0000256" key="1">
    <source>
        <dbReference type="ARBA" id="ARBA00022744"/>
    </source>
</evidence>
<dbReference type="Ensembl" id="ENSCHIT00010046209.1">
    <property type="protein sequence ID" value="ENSCHIP00010032848.1"/>
    <property type="gene ID" value="ENSCHIG00010024315.1"/>
</dbReference>
<evidence type="ECO:0000313" key="6">
    <source>
        <dbReference type="Ensembl" id="ENSCHIP00010032848.1"/>
    </source>
</evidence>
<reference evidence="6" key="1">
    <citation type="submission" date="2019-03" db="EMBL/GenBank/DDBJ databases">
        <title>Genome sequencing and reference-guided assembly of Black Bengal Goat (Capra hircus).</title>
        <authorList>
            <person name="Siddiki A.Z."/>
            <person name="Baten A."/>
            <person name="Billah M."/>
            <person name="Alam M.A.U."/>
            <person name="Shawrob K.S.M."/>
            <person name="Saha S."/>
            <person name="Chowdhury M."/>
            <person name="Rahman A.H."/>
            <person name="Stear M."/>
            <person name="Miah G."/>
            <person name="Das G.B."/>
            <person name="Hossain M.M."/>
            <person name="Kumkum M."/>
            <person name="Islam M.S."/>
            <person name="Mollah A.M."/>
            <person name="Ahsan A."/>
            <person name="Tusar F."/>
            <person name="Khan M.K.I."/>
        </authorList>
    </citation>
    <scope>NUCLEOTIDE SEQUENCE [LARGE SCALE GENOMIC DNA]</scope>
</reference>
<dbReference type="PROSITE" id="PS51842">
    <property type="entry name" value="IF_ROD_2"/>
    <property type="match status" value="1"/>
</dbReference>
<dbReference type="GO" id="GO:0030280">
    <property type="term" value="F:structural constituent of skin epidermis"/>
    <property type="evidence" value="ECO:0007669"/>
    <property type="project" value="TreeGrafter"/>
</dbReference>
<dbReference type="PANTHER" id="PTHR45616">
    <property type="entry name" value="GATA-TYPE DOMAIN-CONTAINING PROTEIN"/>
    <property type="match status" value="1"/>
</dbReference>
<dbReference type="GO" id="GO:0045095">
    <property type="term" value="C:keratin filament"/>
    <property type="evidence" value="ECO:0007669"/>
    <property type="project" value="TreeGrafter"/>
</dbReference>
<evidence type="ECO:0000259" key="5">
    <source>
        <dbReference type="PROSITE" id="PS51842"/>
    </source>
</evidence>
<evidence type="ECO:0000256" key="2">
    <source>
        <dbReference type="ARBA" id="ARBA00022754"/>
    </source>
</evidence>
<feature type="domain" description="IF rod" evidence="5">
    <location>
        <begin position="1"/>
        <end position="147"/>
    </location>
</feature>
<keyword evidence="1" id="KW-0416">Keratin</keyword>
<sequence length="147" mass="17075">MNKVELQAKVDGLTDEINFLRTLYETELTQMQNHLHDMSVVLSMDNNRCLDLDSIINEVKAQYKDIAQKSKAEAEALDKPKLDELENKAGRHGEDLKSTKNEIMELNWMILRLRAEIENVKKQLQELQAAFSRPRMTWPGWCVTTRS</sequence>
<accession>A0A8C2RR26</accession>
<keyword evidence="3" id="KW-0175">Coiled coil</keyword>
<organism evidence="6">
    <name type="scientific">Capra hircus</name>
    <name type="common">Goat</name>
    <dbReference type="NCBI Taxonomy" id="9925"/>
    <lineage>
        <taxon>Eukaryota</taxon>
        <taxon>Metazoa</taxon>
        <taxon>Chordata</taxon>
        <taxon>Craniata</taxon>
        <taxon>Vertebrata</taxon>
        <taxon>Euteleostomi</taxon>
        <taxon>Mammalia</taxon>
        <taxon>Eutheria</taxon>
        <taxon>Laurasiatheria</taxon>
        <taxon>Artiodactyla</taxon>
        <taxon>Ruminantia</taxon>
        <taxon>Pecora</taxon>
        <taxon>Bovidae</taxon>
        <taxon>Caprinae</taxon>
        <taxon>Capra</taxon>
    </lineage>
</organism>
<dbReference type="GO" id="GO:0005615">
    <property type="term" value="C:extracellular space"/>
    <property type="evidence" value="ECO:0007669"/>
    <property type="project" value="TreeGrafter"/>
</dbReference>
<dbReference type="PANTHER" id="PTHR45616:SF29">
    <property type="entry name" value="KERATIN, TYPE II CYTOSKELETAL 2 ORAL"/>
    <property type="match status" value="1"/>
</dbReference>
<reference evidence="6" key="2">
    <citation type="submission" date="2025-08" db="UniProtKB">
        <authorList>
            <consortium name="Ensembl"/>
        </authorList>
    </citation>
    <scope>IDENTIFICATION</scope>
</reference>
<feature type="region of interest" description="Disordered" evidence="4">
    <location>
        <begin position="73"/>
        <end position="94"/>
    </location>
</feature>
<evidence type="ECO:0000256" key="4">
    <source>
        <dbReference type="SAM" id="MobiDB-lite"/>
    </source>
</evidence>
<dbReference type="FunFam" id="1.20.5.500:FF:000001">
    <property type="entry name" value="Type II keratin 23"/>
    <property type="match status" value="1"/>
</dbReference>
<keyword evidence="2" id="KW-0403">Intermediate filament</keyword>
<evidence type="ECO:0000256" key="3">
    <source>
        <dbReference type="ARBA" id="ARBA00023054"/>
    </source>
</evidence>
<dbReference type="Gene3D" id="1.20.5.500">
    <property type="entry name" value="Single helix bin"/>
    <property type="match status" value="1"/>
</dbReference>
<dbReference type="Pfam" id="PF00038">
    <property type="entry name" value="Filament"/>
    <property type="match status" value="1"/>
</dbReference>
<dbReference type="Gene3D" id="1.20.5.1160">
    <property type="entry name" value="Vasodilator-stimulated phosphoprotein"/>
    <property type="match status" value="1"/>
</dbReference>
<name>A0A8C2RR26_CAPHI</name>
<dbReference type="InterPro" id="IPR039008">
    <property type="entry name" value="IF_rod_dom"/>
</dbReference>
<protein>
    <recommendedName>
        <fullName evidence="5">IF rod domain-containing protein</fullName>
    </recommendedName>
</protein>
<proteinExistence type="predicted"/>
<dbReference type="AlphaFoldDB" id="A0A8C2RR26"/>
<dbReference type="GO" id="GO:0045109">
    <property type="term" value="P:intermediate filament organization"/>
    <property type="evidence" value="ECO:0007669"/>
    <property type="project" value="TreeGrafter"/>
</dbReference>